<keyword evidence="3" id="KW-1185">Reference proteome</keyword>
<dbReference type="Proteomes" id="UP001055868">
    <property type="component" value="Chromosome"/>
</dbReference>
<evidence type="ECO:0000313" key="3">
    <source>
        <dbReference type="Proteomes" id="UP001055868"/>
    </source>
</evidence>
<proteinExistence type="predicted"/>
<dbReference type="RefSeq" id="WP_249480672.1">
    <property type="nucleotide sequence ID" value="NZ_CP097218.1"/>
</dbReference>
<dbReference type="EMBL" id="CP097218">
    <property type="protein sequence ID" value="UQN31233.1"/>
    <property type="molecule type" value="Genomic_DNA"/>
</dbReference>
<sequence>MSEERPDPDAGTSLIPPHERALARPGFPVGRVARLLGLDPADAEVVLHDEERMHRAITEAGRAFLEADDDRRAGRMPRSAIAMDPEFPTGTGMALLGAAALWEHREHVPRIALRVAKDLYENREDALAASFLGLVQESVDPGGDEASAWAAQSLLMQVMQRSGDPAKADEIARDLAAHSVPLDLWRDDDPTLPDDSMAWHGGAFVGGIPPRRDERHLSYEDVHDYLDQLLTGMRREQEAEEDGTAEQGRPGHENGTAEEDGSTGRPSDG</sequence>
<evidence type="ECO:0000313" key="2">
    <source>
        <dbReference type="EMBL" id="UQN31233.1"/>
    </source>
</evidence>
<accession>A0ABY4N9J7</accession>
<gene>
    <name evidence="2" type="ORF">M4486_08120</name>
</gene>
<feature type="region of interest" description="Disordered" evidence="1">
    <location>
        <begin position="1"/>
        <end position="22"/>
    </location>
</feature>
<reference evidence="2" key="1">
    <citation type="submission" date="2022-05" db="EMBL/GenBank/DDBJ databases">
        <title>Genomic analysis of Brachybacterium sp. CBA3104.</title>
        <authorList>
            <person name="Roh S.W."/>
            <person name="Kim Y.B."/>
            <person name="Kim Y."/>
        </authorList>
    </citation>
    <scope>NUCLEOTIDE SEQUENCE</scope>
    <source>
        <strain evidence="2">CBA3104</strain>
    </source>
</reference>
<organism evidence="2 3">
    <name type="scientific">Brachybacterium kimchii</name>
    <dbReference type="NCBI Taxonomy" id="2942909"/>
    <lineage>
        <taxon>Bacteria</taxon>
        <taxon>Bacillati</taxon>
        <taxon>Actinomycetota</taxon>
        <taxon>Actinomycetes</taxon>
        <taxon>Micrococcales</taxon>
        <taxon>Dermabacteraceae</taxon>
        <taxon>Brachybacterium</taxon>
    </lineage>
</organism>
<name>A0ABY4N9J7_9MICO</name>
<evidence type="ECO:0000256" key="1">
    <source>
        <dbReference type="SAM" id="MobiDB-lite"/>
    </source>
</evidence>
<protein>
    <submittedName>
        <fullName evidence="2">Uncharacterized protein</fullName>
    </submittedName>
</protein>
<feature type="region of interest" description="Disordered" evidence="1">
    <location>
        <begin position="228"/>
        <end position="269"/>
    </location>
</feature>